<evidence type="ECO:0000313" key="1">
    <source>
        <dbReference type="EMBL" id="HIW06143.1"/>
    </source>
</evidence>
<evidence type="ECO:0000313" key="2">
    <source>
        <dbReference type="Proteomes" id="UP000823934"/>
    </source>
</evidence>
<proteinExistence type="predicted"/>
<organism evidence="1 2">
    <name type="scientific">Candidatus Ignatzschineria merdigallinarum</name>
    <dbReference type="NCBI Taxonomy" id="2838621"/>
    <lineage>
        <taxon>Bacteria</taxon>
        <taxon>Pseudomonadati</taxon>
        <taxon>Pseudomonadota</taxon>
        <taxon>Gammaproteobacteria</taxon>
        <taxon>Cardiobacteriales</taxon>
        <taxon>Ignatzschineriaceae</taxon>
        <taxon>Ignatzschineria</taxon>
    </lineage>
</organism>
<dbReference type="AlphaFoldDB" id="A0A9D1Q459"/>
<reference evidence="1" key="2">
    <citation type="submission" date="2021-04" db="EMBL/GenBank/DDBJ databases">
        <authorList>
            <person name="Gilroy R."/>
        </authorList>
    </citation>
    <scope>NUCLEOTIDE SEQUENCE</scope>
    <source>
        <strain evidence="1">CHK160-9182</strain>
    </source>
</reference>
<feature type="non-terminal residue" evidence="1">
    <location>
        <position position="1"/>
    </location>
</feature>
<dbReference type="Proteomes" id="UP000823934">
    <property type="component" value="Unassembled WGS sequence"/>
</dbReference>
<protein>
    <submittedName>
        <fullName evidence="1">Uncharacterized protein</fullName>
    </submittedName>
</protein>
<accession>A0A9D1Q459</accession>
<sequence length="92" mass="10210">KFLKAWNSFSTKSSFNRGTELIVNQYRVPFTPAIVVNGEYLLSAQDASGRPGNGNAYEKFIMTIDDAVEKVRNERAAQKAVTVEVEEASLPQ</sequence>
<gene>
    <name evidence="1" type="ORF">H9889_02285</name>
</gene>
<dbReference type="SUPFAM" id="SSF52833">
    <property type="entry name" value="Thioredoxin-like"/>
    <property type="match status" value="1"/>
</dbReference>
<comment type="caution">
    <text evidence="1">The sequence shown here is derived from an EMBL/GenBank/DDBJ whole genome shotgun (WGS) entry which is preliminary data.</text>
</comment>
<dbReference type="EMBL" id="DXHP01000054">
    <property type="protein sequence ID" value="HIW06143.1"/>
    <property type="molecule type" value="Genomic_DNA"/>
</dbReference>
<reference evidence="1" key="1">
    <citation type="journal article" date="2021" name="PeerJ">
        <title>Extensive microbial diversity within the chicken gut microbiome revealed by metagenomics and culture.</title>
        <authorList>
            <person name="Gilroy R."/>
            <person name="Ravi A."/>
            <person name="Getino M."/>
            <person name="Pursley I."/>
            <person name="Horton D.L."/>
            <person name="Alikhan N.F."/>
            <person name="Baker D."/>
            <person name="Gharbi K."/>
            <person name="Hall N."/>
            <person name="Watson M."/>
            <person name="Adriaenssens E.M."/>
            <person name="Foster-Nyarko E."/>
            <person name="Jarju S."/>
            <person name="Secka A."/>
            <person name="Antonio M."/>
            <person name="Oren A."/>
            <person name="Chaudhuri R.R."/>
            <person name="La Ragione R."/>
            <person name="Hildebrand F."/>
            <person name="Pallen M.J."/>
        </authorList>
    </citation>
    <scope>NUCLEOTIDE SEQUENCE</scope>
    <source>
        <strain evidence="1">CHK160-9182</strain>
    </source>
</reference>
<dbReference type="InterPro" id="IPR036249">
    <property type="entry name" value="Thioredoxin-like_sf"/>
</dbReference>
<name>A0A9D1Q459_9GAMM</name>
<dbReference type="Gene3D" id="3.40.30.10">
    <property type="entry name" value="Glutaredoxin"/>
    <property type="match status" value="1"/>
</dbReference>